<name>A0ABU6YQD7_9FABA</name>
<accession>A0ABU6YQD7</accession>
<protein>
    <submittedName>
        <fullName evidence="1">Uncharacterized protein</fullName>
    </submittedName>
</protein>
<evidence type="ECO:0000313" key="2">
    <source>
        <dbReference type="Proteomes" id="UP001341840"/>
    </source>
</evidence>
<proteinExistence type="predicted"/>
<comment type="caution">
    <text evidence="1">The sequence shown here is derived from an EMBL/GenBank/DDBJ whole genome shotgun (WGS) entry which is preliminary data.</text>
</comment>
<reference evidence="1 2" key="1">
    <citation type="journal article" date="2023" name="Plants (Basel)">
        <title>Bridging the Gap: Combining Genomics and Transcriptomics Approaches to Understand Stylosanthes scabra, an Orphan Legume from the Brazilian Caatinga.</title>
        <authorList>
            <person name="Ferreira-Neto J.R.C."/>
            <person name="da Silva M.D."/>
            <person name="Binneck E."/>
            <person name="de Melo N.F."/>
            <person name="da Silva R.H."/>
            <person name="de Melo A.L.T.M."/>
            <person name="Pandolfi V."/>
            <person name="Bustamante F.O."/>
            <person name="Brasileiro-Vidal A.C."/>
            <person name="Benko-Iseppon A.M."/>
        </authorList>
    </citation>
    <scope>NUCLEOTIDE SEQUENCE [LARGE SCALE GENOMIC DNA]</scope>
    <source>
        <tissue evidence="1">Leaves</tissue>
    </source>
</reference>
<evidence type="ECO:0000313" key="1">
    <source>
        <dbReference type="EMBL" id="MED6212131.1"/>
    </source>
</evidence>
<sequence length="126" mass="13754">AFKQVELESEKKPIMGNRPRLGPYVYNMGQARLSQSSARLGPFPSLLIATAPFVGGVVAVSESLHCRCRRKLMEGTERLGTTVNEGGNAIVVGTHLCARNRSRILQHCHRKKPPSLVLAGSSRCFP</sequence>
<feature type="non-terminal residue" evidence="1">
    <location>
        <position position="1"/>
    </location>
</feature>
<dbReference type="Proteomes" id="UP001341840">
    <property type="component" value="Unassembled WGS sequence"/>
</dbReference>
<organism evidence="1 2">
    <name type="scientific">Stylosanthes scabra</name>
    <dbReference type="NCBI Taxonomy" id="79078"/>
    <lineage>
        <taxon>Eukaryota</taxon>
        <taxon>Viridiplantae</taxon>
        <taxon>Streptophyta</taxon>
        <taxon>Embryophyta</taxon>
        <taxon>Tracheophyta</taxon>
        <taxon>Spermatophyta</taxon>
        <taxon>Magnoliopsida</taxon>
        <taxon>eudicotyledons</taxon>
        <taxon>Gunneridae</taxon>
        <taxon>Pentapetalae</taxon>
        <taxon>rosids</taxon>
        <taxon>fabids</taxon>
        <taxon>Fabales</taxon>
        <taxon>Fabaceae</taxon>
        <taxon>Papilionoideae</taxon>
        <taxon>50 kb inversion clade</taxon>
        <taxon>dalbergioids sensu lato</taxon>
        <taxon>Dalbergieae</taxon>
        <taxon>Pterocarpus clade</taxon>
        <taxon>Stylosanthes</taxon>
    </lineage>
</organism>
<gene>
    <name evidence="1" type="ORF">PIB30_080327</name>
</gene>
<keyword evidence="2" id="KW-1185">Reference proteome</keyword>
<dbReference type="EMBL" id="JASCZI010242822">
    <property type="protein sequence ID" value="MED6212131.1"/>
    <property type="molecule type" value="Genomic_DNA"/>
</dbReference>